<feature type="domain" description="CoA-binding" evidence="1">
    <location>
        <begin position="411"/>
        <end position="507"/>
    </location>
</feature>
<dbReference type="HOGENOM" id="CLU_023346_0_0_7"/>
<organism evidence="2 3">
    <name type="scientific">Desulfohalobium retbaense (strain ATCC 49708 / DSM 5692 / JCM 16813 / HR100)</name>
    <dbReference type="NCBI Taxonomy" id="485915"/>
    <lineage>
        <taxon>Bacteria</taxon>
        <taxon>Pseudomonadati</taxon>
        <taxon>Thermodesulfobacteriota</taxon>
        <taxon>Desulfovibrionia</taxon>
        <taxon>Desulfovibrionales</taxon>
        <taxon>Desulfohalobiaceae</taxon>
        <taxon>Desulfohalobium</taxon>
    </lineage>
</organism>
<evidence type="ECO:0000313" key="2">
    <source>
        <dbReference type="EMBL" id="ACV67842.1"/>
    </source>
</evidence>
<dbReference type="STRING" id="485915.Dret_0545"/>
<dbReference type="Pfam" id="PF08442">
    <property type="entry name" value="ATP-grasp_2"/>
    <property type="match status" value="1"/>
</dbReference>
<dbReference type="Gene3D" id="3.40.50.720">
    <property type="entry name" value="NAD(P)-binding Rossmann-like Domain"/>
    <property type="match status" value="1"/>
</dbReference>
<dbReference type="RefSeq" id="WP_015751000.1">
    <property type="nucleotide sequence ID" value="NC_013223.1"/>
</dbReference>
<dbReference type="GO" id="GO:0006099">
    <property type="term" value="P:tricarboxylic acid cycle"/>
    <property type="evidence" value="ECO:0007669"/>
    <property type="project" value="UniProtKB-UniPathway"/>
</dbReference>
<dbReference type="OrthoDB" id="9802602at2"/>
<reference evidence="2 3" key="2">
    <citation type="journal article" date="2010" name="Stand. Genomic Sci.">
        <title>Complete genome sequence of Desulfohalobium retbaense type strain (HR(100)).</title>
        <authorList>
            <person name="Spring S."/>
            <person name="Nolan M."/>
            <person name="Lapidus A."/>
            <person name="Glavina Del Rio T."/>
            <person name="Copeland A."/>
            <person name="Tice H."/>
            <person name="Cheng J.F."/>
            <person name="Lucas S."/>
            <person name="Land M."/>
            <person name="Chen F."/>
            <person name="Bruce D."/>
            <person name="Goodwin L."/>
            <person name="Pitluck S."/>
            <person name="Ivanova N."/>
            <person name="Mavromatis K."/>
            <person name="Mikhailova N."/>
            <person name="Pati A."/>
            <person name="Chen A."/>
            <person name="Palaniappan K."/>
            <person name="Hauser L."/>
            <person name="Chang Y.J."/>
            <person name="Jeffries C.D."/>
            <person name="Munk C."/>
            <person name="Kiss H."/>
            <person name="Chain P."/>
            <person name="Han C."/>
            <person name="Brettin T."/>
            <person name="Detter J.C."/>
            <person name="Schuler E."/>
            <person name="Goker M."/>
            <person name="Rohde M."/>
            <person name="Bristow J."/>
            <person name="Eisen J.A."/>
            <person name="Markowitz V."/>
            <person name="Hugenholtz P."/>
            <person name="Kyrpides N.C."/>
            <person name="Klenk H.P."/>
        </authorList>
    </citation>
    <scope>NUCLEOTIDE SEQUENCE [LARGE SCALE GENOMIC DNA]</scope>
    <source>
        <strain evidence="2 3">DSM 5692</strain>
    </source>
</reference>
<dbReference type="NCBIfam" id="NF004230">
    <property type="entry name" value="PRK05678.1"/>
    <property type="match status" value="1"/>
</dbReference>
<dbReference type="Gene3D" id="3.40.50.261">
    <property type="entry name" value="Succinyl-CoA synthetase domains"/>
    <property type="match status" value="2"/>
</dbReference>
<dbReference type="InterPro" id="IPR005811">
    <property type="entry name" value="SUCC_ACL_C"/>
</dbReference>
<dbReference type="eggNOG" id="COG0074">
    <property type="taxonomic scope" value="Bacteria"/>
</dbReference>
<evidence type="ECO:0000313" key="3">
    <source>
        <dbReference type="Proteomes" id="UP000001052"/>
    </source>
</evidence>
<dbReference type="PANTHER" id="PTHR11117">
    <property type="entry name" value="SUCCINYL-COA LIGASE SUBUNIT ALPHA"/>
    <property type="match status" value="1"/>
</dbReference>
<dbReference type="eggNOG" id="COG0045">
    <property type="taxonomic scope" value="Bacteria"/>
</dbReference>
<dbReference type="SUPFAM" id="SSF56059">
    <property type="entry name" value="Glutathione synthetase ATP-binding domain-like"/>
    <property type="match status" value="1"/>
</dbReference>
<dbReference type="UniPathway" id="UPA00223">
    <property type="reaction ID" value="UER00999"/>
</dbReference>
<dbReference type="KEGG" id="drt:Dret_0545"/>
<dbReference type="SUPFAM" id="SSF52210">
    <property type="entry name" value="Succinyl-CoA synthetase domains"/>
    <property type="match status" value="2"/>
</dbReference>
<dbReference type="SUPFAM" id="SSF51735">
    <property type="entry name" value="NAD(P)-binding Rossmann-fold domains"/>
    <property type="match status" value="1"/>
</dbReference>
<proteinExistence type="predicted"/>
<dbReference type="InterPro" id="IPR036291">
    <property type="entry name" value="NAD(P)-bd_dom_sf"/>
</dbReference>
<dbReference type="InterPro" id="IPR013815">
    <property type="entry name" value="ATP_grasp_subdomain_1"/>
</dbReference>
<gene>
    <name evidence="2" type="ordered locus">Dret_0545</name>
</gene>
<dbReference type="EMBL" id="CP001734">
    <property type="protein sequence ID" value="ACV67842.1"/>
    <property type="molecule type" value="Genomic_DNA"/>
</dbReference>
<dbReference type="InterPro" id="IPR013650">
    <property type="entry name" value="ATP-grasp_succ-CoA_synth-type"/>
</dbReference>
<reference evidence="3" key="1">
    <citation type="submission" date="2009-09" db="EMBL/GenBank/DDBJ databases">
        <title>The complete chromosome of Desulfohalobium retbaense DSM 5692.</title>
        <authorList>
            <consortium name="US DOE Joint Genome Institute (JGI-PGF)"/>
            <person name="Lucas S."/>
            <person name="Copeland A."/>
            <person name="Lapidus A."/>
            <person name="Glavina del Rio T."/>
            <person name="Dalin E."/>
            <person name="Tice H."/>
            <person name="Bruce D."/>
            <person name="Goodwin L."/>
            <person name="Pitluck S."/>
            <person name="Kyrpides N."/>
            <person name="Mavromatis K."/>
            <person name="Ivanova N."/>
            <person name="Mikhailova N."/>
            <person name="Munk A.C."/>
            <person name="Brettin T."/>
            <person name="Detter J.C."/>
            <person name="Han C."/>
            <person name="Tapia R."/>
            <person name="Larimer F."/>
            <person name="Land M."/>
            <person name="Hauser L."/>
            <person name="Markowitz V."/>
            <person name="Cheng J.-F."/>
            <person name="Hugenholtz P."/>
            <person name="Woyke T."/>
            <person name="Wu D."/>
            <person name="Spring S."/>
            <person name="Klenk H.-P."/>
            <person name="Eisen J.A."/>
        </authorList>
    </citation>
    <scope>NUCLEOTIDE SEQUENCE [LARGE SCALE GENOMIC DNA]</scope>
    <source>
        <strain evidence="3">DSM 5692</strain>
    </source>
</reference>
<keyword evidence="3" id="KW-1185">Reference proteome</keyword>
<dbReference type="InterPro" id="IPR003781">
    <property type="entry name" value="CoA-bd"/>
</dbReference>
<protein>
    <submittedName>
        <fullName evidence="2">Succinyl-CoA synthetase, alpha subunit</fullName>
    </submittedName>
</protein>
<dbReference type="Gene3D" id="3.30.1490.20">
    <property type="entry name" value="ATP-grasp fold, A domain"/>
    <property type="match status" value="1"/>
</dbReference>
<accession>C8WYS6</accession>
<sequence length="696" mass="73625">MKCNEHQSKSLFKSCGIPVPQGDLVTPEMAAVYRPDFAPPFMLKAQVLRGGRGKAGGIRKVTALQDLPGTLKEIFDMRIGDEAVPLVRVEPAAGIAREFYLSISIQRALAAPVLTVGREGGVDIEASGADNLLIQPLDPCLGLRAHHVRSAFFHLGVDNDHWKDFEALVHRLYEAVSHRGVTLAEINPLILTDHDHWLALDGKVELDDNAVELQPELASLYQPEHATDQENTARNAGLSYHTLNGRVGLMVNGAGLAMATMDMLNFAGLPAANFLDVGGGADEERVGAALDLLFGDQRVQTVLINIFGGILSCSKVASALIAALEHREVVKPLVVRFDGHGAEEGRQRLRHAGHATVTVVETLQDAMDALTRQTGQSDAAERLLPPQAYPARPPAKGSAALVPPSDPGLAALSPNAPVLVQGLTGREGRLHARLMREYGTNIVAGVTPFKGGGTVDGLPVYNSVAEATRHHSIAASIIFVPARFATEAMLEARQAGIPWAVCVTEGIPQAQILPALPQLNQGPTRFIGPNTPGFIRPGHMKVGIMPVTAFTPGPVAVLSRSGTLTYECVARLTQAGLGQSFCFGIGGDPFVGSSFVDLCALLENDPQTEAVLILGEIGGQAEQDLAAWVQKTGFPKPIVSFIAGQTAPPGKKLGHAGAILEGAQSNAEKLESMRAAGFGICPDLASIPEALRQALS</sequence>
<dbReference type="GO" id="GO:0004775">
    <property type="term" value="F:succinate-CoA ligase (ADP-forming) activity"/>
    <property type="evidence" value="ECO:0007669"/>
    <property type="project" value="TreeGrafter"/>
</dbReference>
<dbReference type="GO" id="GO:0004776">
    <property type="term" value="F:succinate-CoA ligase (GDP-forming) activity"/>
    <property type="evidence" value="ECO:0007669"/>
    <property type="project" value="TreeGrafter"/>
</dbReference>
<name>C8WYS6_DESRD</name>
<dbReference type="SMART" id="SM00881">
    <property type="entry name" value="CoA_binding"/>
    <property type="match status" value="1"/>
</dbReference>
<dbReference type="Pfam" id="PF02629">
    <property type="entry name" value="CoA_binding"/>
    <property type="match status" value="1"/>
</dbReference>
<dbReference type="GO" id="GO:0009361">
    <property type="term" value="C:succinate-CoA ligase complex (ADP-forming)"/>
    <property type="evidence" value="ECO:0007669"/>
    <property type="project" value="TreeGrafter"/>
</dbReference>
<dbReference type="Pfam" id="PF00549">
    <property type="entry name" value="Ligase_CoA"/>
    <property type="match status" value="2"/>
</dbReference>
<dbReference type="InterPro" id="IPR016102">
    <property type="entry name" value="Succinyl-CoA_synth-like"/>
</dbReference>
<evidence type="ECO:0000259" key="1">
    <source>
        <dbReference type="SMART" id="SM00881"/>
    </source>
</evidence>
<dbReference type="Proteomes" id="UP000001052">
    <property type="component" value="Chromosome"/>
</dbReference>
<dbReference type="AlphaFoldDB" id="C8WYS6"/>
<dbReference type="PRINTS" id="PR01798">
    <property type="entry name" value="SCOASYNTHASE"/>
</dbReference>
<dbReference type="Gene3D" id="3.30.470.20">
    <property type="entry name" value="ATP-grasp fold, B domain"/>
    <property type="match status" value="1"/>
</dbReference>
<dbReference type="GO" id="GO:0005524">
    <property type="term" value="F:ATP binding"/>
    <property type="evidence" value="ECO:0007669"/>
    <property type="project" value="InterPro"/>
</dbReference>
<dbReference type="PANTHER" id="PTHR11117:SF2">
    <property type="entry name" value="SUCCINATE--COA LIGASE [ADP_GDP-FORMING] SUBUNIT ALPHA, MITOCHONDRIAL"/>
    <property type="match status" value="1"/>
</dbReference>